<dbReference type="OrthoDB" id="271386at2759"/>
<dbReference type="InterPro" id="IPR020892">
    <property type="entry name" value="Cyclophilin-type_PPIase_CS"/>
</dbReference>
<dbReference type="PROSITE" id="PS50072">
    <property type="entry name" value="CSA_PPIASE_2"/>
    <property type="match status" value="1"/>
</dbReference>
<keyword evidence="2" id="KW-0175">Coiled coil</keyword>
<dbReference type="Pfam" id="PF02410">
    <property type="entry name" value="RsfS"/>
    <property type="match status" value="1"/>
</dbReference>
<keyword evidence="5" id="KW-1185">Reference proteome</keyword>
<evidence type="ECO:0000313" key="5">
    <source>
        <dbReference type="Proteomes" id="UP000298663"/>
    </source>
</evidence>
<dbReference type="GO" id="GO:0006457">
    <property type="term" value="P:protein folding"/>
    <property type="evidence" value="ECO:0007669"/>
    <property type="project" value="InterPro"/>
</dbReference>
<dbReference type="InterPro" id="IPR002130">
    <property type="entry name" value="Cyclophilin-type_PPIase_dom"/>
</dbReference>
<evidence type="ECO:0000259" key="3">
    <source>
        <dbReference type="PROSITE" id="PS50072"/>
    </source>
</evidence>
<dbReference type="InterPro" id="IPR043519">
    <property type="entry name" value="NT_sf"/>
</dbReference>
<name>A0A4U5ND29_STECR</name>
<dbReference type="InterPro" id="IPR044666">
    <property type="entry name" value="Cyclophilin_A-like"/>
</dbReference>
<dbReference type="GO" id="GO:0003755">
    <property type="term" value="F:peptidyl-prolyl cis-trans isomerase activity"/>
    <property type="evidence" value="ECO:0007669"/>
    <property type="project" value="UniProtKB-EC"/>
</dbReference>
<dbReference type="AlphaFoldDB" id="A0A4U5ND29"/>
<comment type="caution">
    <text evidence="4">The sequence shown here is derived from an EMBL/GenBank/DDBJ whole genome shotgun (WGS) entry which is preliminary data.</text>
</comment>
<dbReference type="PANTHER" id="PTHR45625">
    <property type="entry name" value="PEPTIDYL-PROLYL CIS-TRANS ISOMERASE-RELATED"/>
    <property type="match status" value="1"/>
</dbReference>
<evidence type="ECO:0000313" key="4">
    <source>
        <dbReference type="EMBL" id="TKR80381.1"/>
    </source>
</evidence>
<comment type="catalytic activity">
    <reaction evidence="1">
        <text>[protein]-peptidylproline (omega=180) = [protein]-peptidylproline (omega=0)</text>
        <dbReference type="Rhea" id="RHEA:16237"/>
        <dbReference type="Rhea" id="RHEA-COMP:10747"/>
        <dbReference type="Rhea" id="RHEA-COMP:10748"/>
        <dbReference type="ChEBI" id="CHEBI:83833"/>
        <dbReference type="ChEBI" id="CHEBI:83834"/>
        <dbReference type="EC" id="5.2.1.8"/>
    </reaction>
</comment>
<reference evidence="4 5" key="2">
    <citation type="journal article" date="2019" name="G3 (Bethesda)">
        <title>Hybrid Assembly of the Genome of the Entomopathogenic Nematode Steinernema carpocapsae Identifies the X-Chromosome.</title>
        <authorList>
            <person name="Serra L."/>
            <person name="Macchietto M."/>
            <person name="Macias-Munoz A."/>
            <person name="McGill C.J."/>
            <person name="Rodriguez I.M."/>
            <person name="Rodriguez B."/>
            <person name="Murad R."/>
            <person name="Mortazavi A."/>
        </authorList>
    </citation>
    <scope>NUCLEOTIDE SEQUENCE [LARGE SCALE GENOMIC DNA]</scope>
    <source>
        <strain evidence="4 5">ALL</strain>
    </source>
</reference>
<dbReference type="PANTHER" id="PTHR45625:SF2">
    <property type="entry name" value="PEPTIDYL-PROLYL CIS-TRANS ISOMERASE-LIKE 3"/>
    <property type="match status" value="1"/>
</dbReference>
<sequence length="380" mass="43579">MSVTLHTTAGDIKVELFTERCPKTSENFLALCASNYYNDCIFHRNIKDFMVQTGDPTGTGKGGESIWGEPFQDELDPELKHDCRGILSMANNGPDSNKSQFFICYAKHPHLDLKNTVFGKKKVRLSTVSTPSTNLKTPKSITNTDPWLSSASRMLRFTQIRSLIRQLSNFTQFYQPTSFNVAGLSVVRSFSTPSVPKDEDDVDMKRVEQMQKYFNQYVEEYYEVEEADEEVEEANEEEAEDKLKKEEVERRHMDEATVAEIVGVLEENRAINITCVDIPLEAKAPHRHMIICSPFNSRHAEALTNIVRRYAKANFYFEDTPPRRLKTNGGWFVFDMRLIVIHVLTEQLRAKYALETLWSSEEPRGEDVDDMIPPPVNDRA</sequence>
<feature type="domain" description="PPIase cyclophilin-type" evidence="3">
    <location>
        <begin position="6"/>
        <end position="120"/>
    </location>
</feature>
<protein>
    <recommendedName>
        <fullName evidence="3">PPIase cyclophilin-type domain-containing protein</fullName>
    </recommendedName>
</protein>
<organism evidence="4 5">
    <name type="scientific">Steinernema carpocapsae</name>
    <name type="common">Entomopathogenic nematode</name>
    <dbReference type="NCBI Taxonomy" id="34508"/>
    <lineage>
        <taxon>Eukaryota</taxon>
        <taxon>Metazoa</taxon>
        <taxon>Ecdysozoa</taxon>
        <taxon>Nematoda</taxon>
        <taxon>Chromadorea</taxon>
        <taxon>Rhabditida</taxon>
        <taxon>Tylenchina</taxon>
        <taxon>Panagrolaimomorpha</taxon>
        <taxon>Strongyloidoidea</taxon>
        <taxon>Steinernematidae</taxon>
        <taxon>Steinernema</taxon>
    </lineage>
</organism>
<feature type="coiled-coil region" evidence="2">
    <location>
        <begin position="217"/>
        <end position="256"/>
    </location>
</feature>
<accession>A0A4U5ND29</accession>
<dbReference type="EMBL" id="AZBU02000004">
    <property type="protein sequence ID" value="TKR80381.1"/>
    <property type="molecule type" value="Genomic_DNA"/>
</dbReference>
<evidence type="ECO:0000256" key="1">
    <source>
        <dbReference type="ARBA" id="ARBA00000971"/>
    </source>
</evidence>
<dbReference type="SUPFAM" id="SSF50891">
    <property type="entry name" value="Cyclophilin-like"/>
    <property type="match status" value="1"/>
</dbReference>
<dbReference type="Pfam" id="PF00160">
    <property type="entry name" value="Pro_isomerase"/>
    <property type="match status" value="1"/>
</dbReference>
<dbReference type="Proteomes" id="UP000298663">
    <property type="component" value="Unassembled WGS sequence"/>
</dbReference>
<dbReference type="Gene3D" id="2.40.100.10">
    <property type="entry name" value="Cyclophilin-like"/>
    <property type="match status" value="1"/>
</dbReference>
<dbReference type="CDD" id="cd01928">
    <property type="entry name" value="Cyclophilin_PPIL3_like"/>
    <property type="match status" value="1"/>
</dbReference>
<dbReference type="GO" id="GO:0071013">
    <property type="term" value="C:catalytic step 2 spliceosome"/>
    <property type="evidence" value="ECO:0007669"/>
    <property type="project" value="TreeGrafter"/>
</dbReference>
<dbReference type="InterPro" id="IPR029000">
    <property type="entry name" value="Cyclophilin-like_dom_sf"/>
</dbReference>
<reference evidence="4 5" key="1">
    <citation type="journal article" date="2015" name="Genome Biol.">
        <title>Comparative genomics of Steinernema reveals deeply conserved gene regulatory networks.</title>
        <authorList>
            <person name="Dillman A.R."/>
            <person name="Macchietto M."/>
            <person name="Porter C.F."/>
            <person name="Rogers A."/>
            <person name="Williams B."/>
            <person name="Antoshechkin I."/>
            <person name="Lee M.M."/>
            <person name="Goodwin Z."/>
            <person name="Lu X."/>
            <person name="Lewis E.E."/>
            <person name="Goodrich-Blair H."/>
            <person name="Stock S.P."/>
            <person name="Adams B.J."/>
            <person name="Sternberg P.W."/>
            <person name="Mortazavi A."/>
        </authorList>
    </citation>
    <scope>NUCLEOTIDE SEQUENCE [LARGE SCALE GENOMIC DNA]</scope>
    <source>
        <strain evidence="4 5">ALL</strain>
    </source>
</reference>
<dbReference type="PRINTS" id="PR00153">
    <property type="entry name" value="CSAPPISMRASE"/>
</dbReference>
<dbReference type="Gene3D" id="3.30.460.10">
    <property type="entry name" value="Beta Polymerase, domain 2"/>
    <property type="match status" value="1"/>
</dbReference>
<proteinExistence type="predicted"/>
<gene>
    <name evidence="4" type="ORF">L596_014463</name>
</gene>
<dbReference type="SUPFAM" id="SSF81301">
    <property type="entry name" value="Nucleotidyltransferase"/>
    <property type="match status" value="1"/>
</dbReference>
<dbReference type="PROSITE" id="PS00170">
    <property type="entry name" value="CSA_PPIASE_1"/>
    <property type="match status" value="1"/>
</dbReference>
<evidence type="ECO:0000256" key="2">
    <source>
        <dbReference type="SAM" id="Coils"/>
    </source>
</evidence>
<dbReference type="STRING" id="34508.A0A4U5ND29"/>